<proteinExistence type="predicted"/>
<organism evidence="2 3">
    <name type="scientific">Streptomyces diastatochromogenes</name>
    <dbReference type="NCBI Taxonomy" id="42236"/>
    <lineage>
        <taxon>Bacteria</taxon>
        <taxon>Bacillati</taxon>
        <taxon>Actinomycetota</taxon>
        <taxon>Actinomycetes</taxon>
        <taxon>Kitasatosporales</taxon>
        <taxon>Streptomycetaceae</taxon>
        <taxon>Streptomyces</taxon>
    </lineage>
</organism>
<evidence type="ECO:0000259" key="1">
    <source>
        <dbReference type="Pfam" id="PF07969"/>
    </source>
</evidence>
<dbReference type="SUPFAM" id="SSF51556">
    <property type="entry name" value="Metallo-dependent hydrolases"/>
    <property type="match status" value="1"/>
</dbReference>
<comment type="caution">
    <text evidence="2">The sequence shown here is derived from an EMBL/GenBank/DDBJ whole genome shotgun (WGS) entry which is preliminary data.</text>
</comment>
<dbReference type="Pfam" id="PF07969">
    <property type="entry name" value="Amidohydro_3"/>
    <property type="match status" value="1"/>
</dbReference>
<dbReference type="Proteomes" id="UP000215483">
    <property type="component" value="Unassembled WGS sequence"/>
</dbReference>
<dbReference type="InterPro" id="IPR011059">
    <property type="entry name" value="Metal-dep_hydrolase_composite"/>
</dbReference>
<dbReference type="InterPro" id="IPR013108">
    <property type="entry name" value="Amidohydro_3"/>
</dbReference>
<dbReference type="RefSeq" id="WP_167444061.1">
    <property type="nucleotide sequence ID" value="NZ_MCGQ01000001.1"/>
</dbReference>
<evidence type="ECO:0000313" key="3">
    <source>
        <dbReference type="Proteomes" id="UP000215483"/>
    </source>
</evidence>
<dbReference type="EMBL" id="MCGQ01000001">
    <property type="protein sequence ID" value="OXZ00565.1"/>
    <property type="molecule type" value="Genomic_DNA"/>
</dbReference>
<dbReference type="AlphaFoldDB" id="A0A233SY60"/>
<reference evidence="2 3" key="1">
    <citation type="submission" date="2016-07" db="EMBL/GenBank/DDBJ databases">
        <title>Draft genome of Streptomyces diastatochromogenes.</title>
        <authorList>
            <person name="Podduturi R."/>
            <person name="Lukassen M.B."/>
            <person name="Clausen N."/>
            <person name="Nielsen J.L."/>
            <person name="Jorgensen N.O."/>
        </authorList>
    </citation>
    <scope>NUCLEOTIDE SEQUENCE [LARGE SCALE GENOMIC DNA]</scope>
    <source>
        <strain evidence="2 3">DSM 40608</strain>
    </source>
</reference>
<sequence length="573" mass="61512">MPDHGTGNRIVLTGGTVLTCDGDDTEAEAIAIAGGRVLAVGDADTVRSAAGPEARVVDLDGATVLPGLIDTHPHVLHLGVMAYPLVDLADAVDHDDIVARIAAKAAQTPAGQWVMTMPVGEPSYFIRRSWRDLREGELPTREVLDRATTEHPVLIQAWGPTTPNVMVFNSAGLRAVGIDSSTPDRVEGVEVEKDSNGIPTGRLRGRVNNIYSGDAFTEQLMRNLPILDPADVLPGTQQAMREYNALGVTTVYEGHSLDFPEISAYQALRNAGASTLRVLCCPEAQPNGLPGSAPIDDETLLIRLEQAAAMVQREDDMLRVDGISFGRGGPISSGMILMRDPYRDADGNLTLGASFLSPERAETVIRFAHEHGLRLNIVTAGTAEHDVNLDVLEKLAGGGTLDTDGRAWIFQHLYFFEPEHARRAAALGLDVTTSMSFSWGKGELARGRIGEHMLEHLIPLRRLLDAGLRVGCGTDWGPKNVFEHIALAVEPTYAGSGAKAPTPGITRREALAMWTRDAAHVLRWEGIGSLEPGNWADLCVVDRNPLTCPLEDLPATEVRATLLAGEPVHGSLA</sequence>
<feature type="domain" description="Amidohydrolase 3" evidence="1">
    <location>
        <begin position="55"/>
        <end position="569"/>
    </location>
</feature>
<name>A0A233SY60_STRDA</name>
<keyword evidence="3" id="KW-1185">Reference proteome</keyword>
<dbReference type="PANTHER" id="PTHR22642:SF2">
    <property type="entry name" value="PROTEIN LONG AFTER FAR-RED 3"/>
    <property type="match status" value="1"/>
</dbReference>
<dbReference type="PANTHER" id="PTHR22642">
    <property type="entry name" value="IMIDAZOLONEPROPIONASE"/>
    <property type="match status" value="1"/>
</dbReference>
<evidence type="ECO:0000313" key="2">
    <source>
        <dbReference type="EMBL" id="OXZ00565.1"/>
    </source>
</evidence>
<dbReference type="SUPFAM" id="SSF51338">
    <property type="entry name" value="Composite domain of metallo-dependent hydrolases"/>
    <property type="match status" value="1"/>
</dbReference>
<accession>A0A233SY60</accession>
<dbReference type="Gene3D" id="3.20.20.140">
    <property type="entry name" value="Metal-dependent hydrolases"/>
    <property type="match status" value="1"/>
</dbReference>
<dbReference type="GO" id="GO:0016810">
    <property type="term" value="F:hydrolase activity, acting on carbon-nitrogen (but not peptide) bonds"/>
    <property type="evidence" value="ECO:0007669"/>
    <property type="project" value="InterPro"/>
</dbReference>
<dbReference type="InterPro" id="IPR032466">
    <property type="entry name" value="Metal_Hydrolase"/>
</dbReference>
<protein>
    <recommendedName>
        <fullName evidence="1">Amidohydrolase 3 domain-containing protein</fullName>
    </recommendedName>
</protein>
<dbReference type="Gene3D" id="2.30.40.10">
    <property type="entry name" value="Urease, subunit C, domain 1"/>
    <property type="match status" value="1"/>
</dbReference>
<gene>
    <name evidence="2" type="ORF">BEK98_00410</name>
</gene>
<dbReference type="Gene3D" id="3.10.310.70">
    <property type="match status" value="1"/>
</dbReference>